<gene>
    <name evidence="1" type="ORF">ABIA69_002688</name>
</gene>
<name>A0ABV2PKR0_9BACI</name>
<evidence type="ECO:0000313" key="2">
    <source>
        <dbReference type="Proteomes" id="UP001549363"/>
    </source>
</evidence>
<dbReference type="EMBL" id="JBEPSB010000012">
    <property type="protein sequence ID" value="MET4561520.1"/>
    <property type="molecule type" value="Genomic_DNA"/>
</dbReference>
<proteinExistence type="predicted"/>
<keyword evidence="2" id="KW-1185">Reference proteome</keyword>
<accession>A0ABV2PKR0</accession>
<comment type="caution">
    <text evidence="1">The sequence shown here is derived from an EMBL/GenBank/DDBJ whole genome shotgun (WGS) entry which is preliminary data.</text>
</comment>
<organism evidence="1 2">
    <name type="scientific">Lysinibacillus parviboronicapiens</name>
    <dbReference type="NCBI Taxonomy" id="436516"/>
    <lineage>
        <taxon>Bacteria</taxon>
        <taxon>Bacillati</taxon>
        <taxon>Bacillota</taxon>
        <taxon>Bacilli</taxon>
        <taxon>Bacillales</taxon>
        <taxon>Bacillaceae</taxon>
        <taxon>Lysinibacillus</taxon>
    </lineage>
</organism>
<sequence>MKIQAGNTLNYLKIEVNKNVKNESLLDLFGNEDIHKDEDEKNNKTKLEIRYEHGYIRKYIVKPNGQRVLIMEVKQTQENMKESGNLNDISHDMLIQQLEKISNSKKYERNTSILEKEKNISKYKTGI</sequence>
<dbReference type="Proteomes" id="UP001549363">
    <property type="component" value="Unassembled WGS sequence"/>
</dbReference>
<protein>
    <submittedName>
        <fullName evidence="1">Uncharacterized protein</fullName>
    </submittedName>
</protein>
<reference evidence="1 2" key="1">
    <citation type="submission" date="2024-06" db="EMBL/GenBank/DDBJ databases">
        <title>Sorghum-associated microbial communities from plants grown in Nebraska, USA.</title>
        <authorList>
            <person name="Schachtman D."/>
        </authorList>
    </citation>
    <scope>NUCLEOTIDE SEQUENCE [LARGE SCALE GENOMIC DNA]</scope>
    <source>
        <strain evidence="1 2">736</strain>
    </source>
</reference>
<evidence type="ECO:0000313" key="1">
    <source>
        <dbReference type="EMBL" id="MET4561520.1"/>
    </source>
</evidence>
<dbReference type="RefSeq" id="WP_107949268.1">
    <property type="nucleotide sequence ID" value="NZ_CP073713.1"/>
</dbReference>